<gene>
    <name evidence="2" type="ORF">RE431_08430</name>
</gene>
<feature type="transmembrane region" description="Helical" evidence="1">
    <location>
        <begin position="41"/>
        <end position="62"/>
    </location>
</feature>
<name>A0ABU1ERQ2_9FLAO</name>
<proteinExistence type="predicted"/>
<protein>
    <submittedName>
        <fullName evidence="2">Uncharacterized protein</fullName>
    </submittedName>
</protein>
<dbReference type="EMBL" id="JAVJIU010000003">
    <property type="protein sequence ID" value="MDR5590664.1"/>
    <property type="molecule type" value="Genomic_DNA"/>
</dbReference>
<feature type="transmembrane region" description="Helical" evidence="1">
    <location>
        <begin position="82"/>
        <end position="100"/>
    </location>
</feature>
<comment type="caution">
    <text evidence="2">The sequence shown here is derived from an EMBL/GenBank/DDBJ whole genome shotgun (WGS) entry which is preliminary data.</text>
</comment>
<evidence type="ECO:0000256" key="1">
    <source>
        <dbReference type="SAM" id="Phobius"/>
    </source>
</evidence>
<evidence type="ECO:0000313" key="3">
    <source>
        <dbReference type="Proteomes" id="UP001257234"/>
    </source>
</evidence>
<feature type="transmembrane region" description="Helical" evidence="1">
    <location>
        <begin position="120"/>
        <end position="139"/>
    </location>
</feature>
<keyword evidence="1" id="KW-1133">Transmembrane helix</keyword>
<organism evidence="2 3">
    <name type="scientific">Christiangramia sediminicola</name>
    <dbReference type="NCBI Taxonomy" id="3073267"/>
    <lineage>
        <taxon>Bacteria</taxon>
        <taxon>Pseudomonadati</taxon>
        <taxon>Bacteroidota</taxon>
        <taxon>Flavobacteriia</taxon>
        <taxon>Flavobacteriales</taxon>
        <taxon>Flavobacteriaceae</taxon>
        <taxon>Christiangramia</taxon>
    </lineage>
</organism>
<evidence type="ECO:0000313" key="2">
    <source>
        <dbReference type="EMBL" id="MDR5590664.1"/>
    </source>
</evidence>
<accession>A0ABU1ERQ2</accession>
<feature type="transmembrane region" description="Helical" evidence="1">
    <location>
        <begin position="12"/>
        <end position="29"/>
    </location>
</feature>
<reference evidence="3" key="1">
    <citation type="submission" date="2023-07" db="EMBL/GenBank/DDBJ databases">
        <title>Christiangramia sp. SM2212., a novel bacterium of the family Flavobacteriaceae isolated from the sea sediment.</title>
        <authorList>
            <person name="Wang J."/>
            <person name="Zhang X."/>
        </authorList>
    </citation>
    <scope>NUCLEOTIDE SEQUENCE [LARGE SCALE GENOMIC DNA]</scope>
    <source>
        <strain evidence="3">SM2212</strain>
    </source>
</reference>
<sequence length="245" mass="28952">MLDFIIDNKLYIIPIFEFLAMCIALKYYFKFRKSLKTEMKVFVFYLCFIFVVDTIGLYPIWAFFDKYETLPFLKDSPFHRNFWLYNIVRVINYLVFGYVFSSQIHSLKKYHLKKILHAALILFGIYSLICYSTFGNFLYAEEFSVIFIGTIIVFFCLIAYFFEVLLSDKILSLTSDALFYSGTGVLLWQLCVVPLKIYTSYFNTSNPEFIKMYGTALMYANIFLYSMFIIGFYVEMSSRLKAKTA</sequence>
<keyword evidence="1" id="KW-0472">Membrane</keyword>
<feature type="transmembrane region" description="Helical" evidence="1">
    <location>
        <begin position="210"/>
        <end position="234"/>
    </location>
</feature>
<dbReference type="Proteomes" id="UP001257234">
    <property type="component" value="Unassembled WGS sequence"/>
</dbReference>
<keyword evidence="1" id="KW-0812">Transmembrane</keyword>
<keyword evidence="3" id="KW-1185">Reference proteome</keyword>
<feature type="transmembrane region" description="Helical" evidence="1">
    <location>
        <begin position="145"/>
        <end position="166"/>
    </location>
</feature>
<feature type="transmembrane region" description="Helical" evidence="1">
    <location>
        <begin position="178"/>
        <end position="198"/>
    </location>
</feature>